<dbReference type="InterPro" id="IPR013785">
    <property type="entry name" value="Aldolase_TIM"/>
</dbReference>
<accession>A0A9X3JDF7</accession>
<dbReference type="Gene3D" id="2.40.100.10">
    <property type="entry name" value="Cyclophilin-like"/>
    <property type="match status" value="1"/>
</dbReference>
<dbReference type="PANTHER" id="PTHR38435">
    <property type="match status" value="1"/>
</dbReference>
<dbReference type="Pfam" id="PF19200">
    <property type="entry name" value="MupG_N"/>
    <property type="match status" value="1"/>
</dbReference>
<dbReference type="InterPro" id="IPR017853">
    <property type="entry name" value="GH"/>
</dbReference>
<dbReference type="SUPFAM" id="SSF50891">
    <property type="entry name" value="Cyclophilin-like"/>
    <property type="match status" value="1"/>
</dbReference>
<dbReference type="InterPro" id="IPR043894">
    <property type="entry name" value="MupG_C"/>
</dbReference>
<name>A0A9X3JDF7_9LACT</name>
<protein>
    <submittedName>
        <fullName evidence="3">MupG family TIM beta-alpha barrel fold protein</fullName>
    </submittedName>
</protein>
<dbReference type="Pfam" id="PF05913">
    <property type="entry name" value="MupG_C"/>
    <property type="match status" value="1"/>
</dbReference>
<reference evidence="3" key="1">
    <citation type="submission" date="2022-12" db="EMBL/GenBank/DDBJ databases">
        <title>Description and comparative metabolic analysis of Aerococcus sp. nov., isolated from the feces of a pig.</title>
        <authorList>
            <person name="Chang Y.-H."/>
        </authorList>
    </citation>
    <scope>NUCLEOTIDE SEQUENCE</scope>
    <source>
        <strain evidence="3">YH-aer222</strain>
    </source>
</reference>
<feature type="domain" description="6-phospho-N-acetylmuramidase N-terminal" evidence="2">
    <location>
        <begin position="2"/>
        <end position="228"/>
    </location>
</feature>
<comment type="caution">
    <text evidence="3">The sequence shown here is derived from an EMBL/GenBank/DDBJ whole genome shotgun (WGS) entry which is preliminary data.</text>
</comment>
<evidence type="ECO:0000313" key="4">
    <source>
        <dbReference type="Proteomes" id="UP001146670"/>
    </source>
</evidence>
<dbReference type="InterPro" id="IPR043797">
    <property type="entry name" value="MupG_N"/>
</dbReference>
<dbReference type="PANTHER" id="PTHR38435:SF2">
    <property type="entry name" value="DUF871 DOMAIN-CONTAINING PROTEIN"/>
    <property type="match status" value="1"/>
</dbReference>
<feature type="domain" description="6-phospho-N-acetylmuramidase C-terminal" evidence="1">
    <location>
        <begin position="256"/>
        <end position="349"/>
    </location>
</feature>
<gene>
    <name evidence="3" type="ORF">OW157_03975</name>
</gene>
<dbReference type="RefSeq" id="WP_268752041.1">
    <property type="nucleotide sequence ID" value="NZ_JAPRFQ010000001.1"/>
</dbReference>
<evidence type="ECO:0000259" key="2">
    <source>
        <dbReference type="Pfam" id="PF19200"/>
    </source>
</evidence>
<dbReference type="Gene3D" id="3.20.20.70">
    <property type="entry name" value="Aldolase class I"/>
    <property type="match status" value="1"/>
</dbReference>
<dbReference type="InterPro" id="IPR029000">
    <property type="entry name" value="Cyclophilin-like_dom_sf"/>
</dbReference>
<proteinExistence type="predicted"/>
<dbReference type="SUPFAM" id="SSF51445">
    <property type="entry name" value="(Trans)glycosidases"/>
    <property type="match status" value="1"/>
</dbReference>
<dbReference type="AlphaFoldDB" id="A0A9X3JDF7"/>
<evidence type="ECO:0000313" key="3">
    <source>
        <dbReference type="EMBL" id="MCZ0725728.1"/>
    </source>
</evidence>
<dbReference type="Proteomes" id="UP001146670">
    <property type="component" value="Unassembled WGS sequence"/>
</dbReference>
<organism evidence="3 4">
    <name type="scientific">Aerococcus kribbianus</name>
    <dbReference type="NCBI Taxonomy" id="2999064"/>
    <lineage>
        <taxon>Bacteria</taxon>
        <taxon>Bacillati</taxon>
        <taxon>Bacillota</taxon>
        <taxon>Bacilli</taxon>
        <taxon>Lactobacillales</taxon>
        <taxon>Aerococcaceae</taxon>
        <taxon>Aerococcus</taxon>
    </lineage>
</organism>
<sequence length="355" mass="39536">MFGFSVFLNDEIDEDYLQSMLAAGFSGIFTSIHIPEEDVSHYKQRLAQLGTFARNHHLELMVDISRDALGKLGASSQHVGPLVDLGISGLRIDYGIDWQDVAEISHQLKVALNASTLQQSDIDALKSFQADFTSIEAWHNYYPRPETGVDSDYLLARNQWLKANHLPVTAFVAGDNDKRGPLYKGLPTLEVHRDLLPLAGALALIQDYCCDHVYIGDPGLSASSRDQFVTYIDENSISLSAQSLVAGHTDWLDHIQKPHSNRLDPARDVVRSQEARLRPLVKPIVALNTIERPIGAITIDNEGYQRYQGEVQIVKRALAADDKVNVVGQVKFSHLPLINQIGPGQKFEIRMEAFN</sequence>
<dbReference type="InterPro" id="IPR008589">
    <property type="entry name" value="MupG"/>
</dbReference>
<keyword evidence="4" id="KW-1185">Reference proteome</keyword>
<evidence type="ECO:0000259" key="1">
    <source>
        <dbReference type="Pfam" id="PF05913"/>
    </source>
</evidence>
<dbReference type="EMBL" id="JAPRFR010000001">
    <property type="protein sequence ID" value="MCZ0725728.1"/>
    <property type="molecule type" value="Genomic_DNA"/>
</dbReference>